<dbReference type="SMART" id="SM00421">
    <property type="entry name" value="HTH_LUXR"/>
    <property type="match status" value="1"/>
</dbReference>
<name>A0A1W2EFF2_9BACT</name>
<dbReference type="SUPFAM" id="SSF46894">
    <property type="entry name" value="C-terminal effector domain of the bipartite response regulators"/>
    <property type="match status" value="1"/>
</dbReference>
<dbReference type="OrthoDB" id="9780312at2"/>
<dbReference type="Pfam" id="PF00196">
    <property type="entry name" value="GerE"/>
    <property type="match status" value="1"/>
</dbReference>
<dbReference type="PROSITE" id="PS50043">
    <property type="entry name" value="HTH_LUXR_2"/>
    <property type="match status" value="1"/>
</dbReference>
<gene>
    <name evidence="8" type="ORF">SAMN02746065_13034</name>
</gene>
<dbReference type="GO" id="GO:0003677">
    <property type="term" value="F:DNA binding"/>
    <property type="evidence" value="ECO:0007669"/>
    <property type="project" value="UniProtKB-KW"/>
</dbReference>
<evidence type="ECO:0000256" key="1">
    <source>
        <dbReference type="ARBA" id="ARBA00022553"/>
    </source>
</evidence>
<dbReference type="PANTHER" id="PTHR43214:SF41">
    <property type="entry name" value="NITRATE_NITRITE RESPONSE REGULATOR PROTEIN NARP"/>
    <property type="match status" value="1"/>
</dbReference>
<protein>
    <submittedName>
        <fullName evidence="8">Two component transcriptional regulator, LuxR family</fullName>
    </submittedName>
</protein>
<dbReference type="CDD" id="cd17535">
    <property type="entry name" value="REC_NarL-like"/>
    <property type="match status" value="1"/>
</dbReference>
<keyword evidence="4" id="KW-0804">Transcription</keyword>
<evidence type="ECO:0000256" key="4">
    <source>
        <dbReference type="ARBA" id="ARBA00023163"/>
    </source>
</evidence>
<dbReference type="GO" id="GO:0000160">
    <property type="term" value="P:phosphorelay signal transduction system"/>
    <property type="evidence" value="ECO:0007669"/>
    <property type="project" value="InterPro"/>
</dbReference>
<dbReference type="PROSITE" id="PS50110">
    <property type="entry name" value="RESPONSE_REGULATORY"/>
    <property type="match status" value="1"/>
</dbReference>
<evidence type="ECO:0000313" key="9">
    <source>
        <dbReference type="Proteomes" id="UP000192418"/>
    </source>
</evidence>
<sequence>MDGKKQIIIIDDHPMFREGIKSVIQSDDKYEVVGEAGSAAQGLKLIKKFKVDLAVVDISLPDLSGFELIQSIHRYSTDIRTIVVSMHSKVDYVVKAFQAGALGYLTKDAAVERLIKGIEHTLRGEYFLDSSVSEQVIKKLLQRPDNKKAPVSQGYDALTTREQEIMVLVTNGMSSKEIADRLYISPKTVENHRSKIMRKLNVNNVIDLVKHAAKIGLVDLDLWKE</sequence>
<dbReference type="AlphaFoldDB" id="A0A1W2EFF2"/>
<keyword evidence="2" id="KW-0805">Transcription regulation</keyword>
<feature type="domain" description="HTH luxR-type" evidence="6">
    <location>
        <begin position="151"/>
        <end position="216"/>
    </location>
</feature>
<dbReference type="STRING" id="1121400.SAMN02746065_13034"/>
<evidence type="ECO:0000256" key="3">
    <source>
        <dbReference type="ARBA" id="ARBA00023125"/>
    </source>
</evidence>
<proteinExistence type="predicted"/>
<dbReference type="InterPro" id="IPR000792">
    <property type="entry name" value="Tscrpt_reg_LuxR_C"/>
</dbReference>
<dbReference type="InterPro" id="IPR011006">
    <property type="entry name" value="CheY-like_superfamily"/>
</dbReference>
<evidence type="ECO:0000313" key="8">
    <source>
        <dbReference type="EMBL" id="SMD08385.1"/>
    </source>
</evidence>
<dbReference type="PANTHER" id="PTHR43214">
    <property type="entry name" value="TWO-COMPONENT RESPONSE REGULATOR"/>
    <property type="match status" value="1"/>
</dbReference>
<keyword evidence="3" id="KW-0238">DNA-binding</keyword>
<evidence type="ECO:0000256" key="5">
    <source>
        <dbReference type="PROSITE-ProRule" id="PRU00169"/>
    </source>
</evidence>
<dbReference type="SUPFAM" id="SSF52172">
    <property type="entry name" value="CheY-like"/>
    <property type="match status" value="1"/>
</dbReference>
<dbReference type="InterPro" id="IPR039420">
    <property type="entry name" value="WalR-like"/>
</dbReference>
<dbReference type="Gene3D" id="3.40.50.2300">
    <property type="match status" value="1"/>
</dbReference>
<dbReference type="PRINTS" id="PR00038">
    <property type="entry name" value="HTHLUXR"/>
</dbReference>
<evidence type="ECO:0000259" key="7">
    <source>
        <dbReference type="PROSITE" id="PS50110"/>
    </source>
</evidence>
<reference evidence="8 9" key="1">
    <citation type="submission" date="2017-04" db="EMBL/GenBank/DDBJ databases">
        <authorList>
            <person name="Afonso C.L."/>
            <person name="Miller P.J."/>
            <person name="Scott M.A."/>
            <person name="Spackman E."/>
            <person name="Goraichik I."/>
            <person name="Dimitrov K.M."/>
            <person name="Suarez D.L."/>
            <person name="Swayne D.E."/>
        </authorList>
    </citation>
    <scope>NUCLEOTIDE SEQUENCE [LARGE SCALE GENOMIC DNA]</scope>
    <source>
        <strain evidence="8 9">DSM 3385</strain>
    </source>
</reference>
<dbReference type="InterPro" id="IPR016032">
    <property type="entry name" value="Sig_transdc_resp-reg_C-effctor"/>
</dbReference>
<dbReference type="RefSeq" id="WP_084071517.1">
    <property type="nucleotide sequence ID" value="NZ_FWXY01000030.1"/>
</dbReference>
<accession>A0A1W2EFF2</accession>
<dbReference type="Proteomes" id="UP000192418">
    <property type="component" value="Unassembled WGS sequence"/>
</dbReference>
<dbReference type="InterPro" id="IPR058245">
    <property type="entry name" value="NreC/VraR/RcsB-like_REC"/>
</dbReference>
<dbReference type="InterPro" id="IPR001789">
    <property type="entry name" value="Sig_transdc_resp-reg_receiver"/>
</dbReference>
<evidence type="ECO:0000256" key="2">
    <source>
        <dbReference type="ARBA" id="ARBA00023015"/>
    </source>
</evidence>
<dbReference type="SMART" id="SM00448">
    <property type="entry name" value="REC"/>
    <property type="match status" value="1"/>
</dbReference>
<evidence type="ECO:0000259" key="6">
    <source>
        <dbReference type="PROSITE" id="PS50043"/>
    </source>
</evidence>
<dbReference type="Pfam" id="PF00072">
    <property type="entry name" value="Response_reg"/>
    <property type="match status" value="1"/>
</dbReference>
<feature type="modified residue" description="4-aspartylphosphate" evidence="5">
    <location>
        <position position="57"/>
    </location>
</feature>
<keyword evidence="1 5" id="KW-0597">Phosphoprotein</keyword>
<keyword evidence="9" id="KW-1185">Reference proteome</keyword>
<dbReference type="CDD" id="cd06170">
    <property type="entry name" value="LuxR_C_like"/>
    <property type="match status" value="1"/>
</dbReference>
<dbReference type="EMBL" id="FWXY01000030">
    <property type="protein sequence ID" value="SMD08385.1"/>
    <property type="molecule type" value="Genomic_DNA"/>
</dbReference>
<dbReference type="GO" id="GO:0006355">
    <property type="term" value="P:regulation of DNA-templated transcription"/>
    <property type="evidence" value="ECO:0007669"/>
    <property type="project" value="InterPro"/>
</dbReference>
<feature type="domain" description="Response regulatory" evidence="7">
    <location>
        <begin position="6"/>
        <end position="122"/>
    </location>
</feature>
<organism evidence="8 9">
    <name type="scientific">Desulfocicer vacuolatum DSM 3385</name>
    <dbReference type="NCBI Taxonomy" id="1121400"/>
    <lineage>
        <taxon>Bacteria</taxon>
        <taxon>Pseudomonadati</taxon>
        <taxon>Thermodesulfobacteriota</taxon>
        <taxon>Desulfobacteria</taxon>
        <taxon>Desulfobacterales</taxon>
        <taxon>Desulfobacteraceae</taxon>
        <taxon>Desulfocicer</taxon>
    </lineage>
</organism>